<dbReference type="PANTHER" id="PTHR43771:SF1">
    <property type="entry name" value="PHOSPHOMANNOMUTASE"/>
    <property type="match status" value="1"/>
</dbReference>
<dbReference type="Proteomes" id="UP000029858">
    <property type="component" value="Unassembled WGS sequence"/>
</dbReference>
<dbReference type="InterPro" id="IPR005844">
    <property type="entry name" value="A-D-PHexomutase_a/b/a-I"/>
</dbReference>
<dbReference type="GO" id="GO:0016868">
    <property type="term" value="F:intramolecular phosphotransferase activity"/>
    <property type="evidence" value="ECO:0007669"/>
    <property type="project" value="InterPro"/>
</dbReference>
<dbReference type="PANTHER" id="PTHR43771">
    <property type="entry name" value="PHOSPHOMANNOMUTASE"/>
    <property type="match status" value="1"/>
</dbReference>
<evidence type="ECO:0000256" key="2">
    <source>
        <dbReference type="ARBA" id="ARBA00010231"/>
    </source>
</evidence>
<feature type="domain" description="Alpha-D-phosphohexomutase alpha/beta/alpha" evidence="10">
    <location>
        <begin position="154"/>
        <end position="258"/>
    </location>
</feature>
<evidence type="ECO:0000259" key="8">
    <source>
        <dbReference type="Pfam" id="PF00408"/>
    </source>
</evidence>
<evidence type="ECO:0000259" key="10">
    <source>
        <dbReference type="Pfam" id="PF02879"/>
    </source>
</evidence>
<keyword evidence="3" id="KW-0597">Phosphoprotein</keyword>
<protein>
    <submittedName>
        <fullName evidence="12">Phosphomannomutase</fullName>
    </submittedName>
</protein>
<dbReference type="GO" id="GO:0005975">
    <property type="term" value="P:carbohydrate metabolic process"/>
    <property type="evidence" value="ECO:0007669"/>
    <property type="project" value="InterPro"/>
</dbReference>
<evidence type="ECO:0000259" key="9">
    <source>
        <dbReference type="Pfam" id="PF02878"/>
    </source>
</evidence>
<dbReference type="EMBL" id="JRKQ01000042">
    <property type="protein sequence ID" value="KGJ22212.1"/>
    <property type="molecule type" value="Genomic_DNA"/>
</dbReference>
<reference evidence="12 13" key="2">
    <citation type="submission" date="2014-10" db="EMBL/GenBank/DDBJ databases">
        <title>Paracoccus sanguinis sp. nov., isolated from clinical specimens of New York State patients.</title>
        <authorList>
            <person name="Mingle L.A."/>
            <person name="Cole J.A."/>
            <person name="Lapierre P."/>
            <person name="Musser K.A."/>
        </authorList>
    </citation>
    <scope>NUCLEOTIDE SEQUENCE [LARGE SCALE GENOMIC DNA]</scope>
    <source>
        <strain evidence="12 13">5503</strain>
    </source>
</reference>
<evidence type="ECO:0000313" key="12">
    <source>
        <dbReference type="EMBL" id="KGJ22212.1"/>
    </source>
</evidence>
<comment type="caution">
    <text evidence="12">The sequence shown here is derived from an EMBL/GenBank/DDBJ whole genome shotgun (WGS) entry which is preliminary data.</text>
</comment>
<feature type="domain" description="Alpha-D-phosphohexomutase C-terminal" evidence="8">
    <location>
        <begin position="378"/>
        <end position="451"/>
    </location>
</feature>
<proteinExistence type="inferred from homology"/>
<gene>
    <name evidence="12" type="ORF">IX56_09405</name>
</gene>
<name>A0A099GI10_9RHOB</name>
<keyword evidence="6" id="KW-0413">Isomerase</keyword>
<comment type="similarity">
    <text evidence="2 7">Belongs to the phosphohexose mutase family.</text>
</comment>
<evidence type="ECO:0000313" key="13">
    <source>
        <dbReference type="Proteomes" id="UP000029858"/>
    </source>
</evidence>
<dbReference type="InterPro" id="IPR005843">
    <property type="entry name" value="A-D-PHexomutase_C"/>
</dbReference>
<dbReference type="AlphaFoldDB" id="A0A099GI10"/>
<dbReference type="Pfam" id="PF00408">
    <property type="entry name" value="PGM_PMM_IV"/>
    <property type="match status" value="1"/>
</dbReference>
<feature type="domain" description="Alpha-D-phosphohexomutase alpha/beta/alpha" evidence="11">
    <location>
        <begin position="263"/>
        <end position="372"/>
    </location>
</feature>
<dbReference type="InterPro" id="IPR005846">
    <property type="entry name" value="A-D-PHexomutase_a/b/a-III"/>
</dbReference>
<dbReference type="PRINTS" id="PR00509">
    <property type="entry name" value="PGMPMM"/>
</dbReference>
<evidence type="ECO:0000256" key="1">
    <source>
        <dbReference type="ARBA" id="ARBA00001946"/>
    </source>
</evidence>
<evidence type="ECO:0000256" key="7">
    <source>
        <dbReference type="RuleBase" id="RU004326"/>
    </source>
</evidence>
<feature type="domain" description="Alpha-D-phosphohexomutase alpha/beta/alpha" evidence="9">
    <location>
        <begin position="9"/>
        <end position="125"/>
    </location>
</feature>
<evidence type="ECO:0000256" key="5">
    <source>
        <dbReference type="ARBA" id="ARBA00022842"/>
    </source>
</evidence>
<keyword evidence="4 7" id="KW-0479">Metal-binding</keyword>
<dbReference type="InterPro" id="IPR016066">
    <property type="entry name" value="A-D-PHexomutase_CS"/>
</dbReference>
<dbReference type="InterPro" id="IPR005841">
    <property type="entry name" value="Alpha-D-phosphohexomutase_SF"/>
</dbReference>
<dbReference type="Pfam" id="PF02880">
    <property type="entry name" value="PGM_PMM_III"/>
    <property type="match status" value="1"/>
</dbReference>
<dbReference type="Pfam" id="PF02878">
    <property type="entry name" value="PGM_PMM_I"/>
    <property type="match status" value="1"/>
</dbReference>
<accession>A0A099GI10</accession>
<dbReference type="Gene3D" id="3.40.120.10">
    <property type="entry name" value="Alpha-D-Glucose-1,6-Bisphosphate, subunit A, domain 3"/>
    <property type="match status" value="3"/>
</dbReference>
<comment type="cofactor">
    <cofactor evidence="1">
        <name>Mg(2+)</name>
        <dbReference type="ChEBI" id="CHEBI:18420"/>
    </cofactor>
</comment>
<sequence>MDARRIDCFGAYDLRGRLGETLDADVAYRVGRAFAARPGTRRVVVGRDGRDSSPALAAALTKGLVAGGVEVLDLGMAGTEEMYFATDFLGADGGIEVTASHNPIDYNGMKLVKAGAAPLDPATDLAALKALAEGGAFPEAAPGRVVDAAAVRADYARRVCDFVDAAALPPLRVLVNAGNGAAGPAFDAIAAELARRGAPLDFVRMHHDPDPSFPHGIPNPLLPENQPVTAEAVRDHGADLGVAWDGDFDRCFLFDETGRFIPGEYVVGLLAAAFLAREPGARIVHDPRVVWNTRDVIAEAGGEAVQSRTGHAFVKQTMRQAGAVYGGEMSAHHYFRDFAFADSGMIPWLLVVAQMGRTGLPLSQLVGARMAAFPSSGEINFRLGDPDAAIARVLAAHAGAAEARDETDGISLAFADWRFNLRRSNTEPVVRLNVESRGDAALVAAKVAEIRALLGA</sequence>
<dbReference type="Pfam" id="PF02879">
    <property type="entry name" value="PGM_PMM_II"/>
    <property type="match status" value="1"/>
</dbReference>
<dbReference type="GO" id="GO:0000287">
    <property type="term" value="F:magnesium ion binding"/>
    <property type="evidence" value="ECO:0007669"/>
    <property type="project" value="InterPro"/>
</dbReference>
<dbReference type="PROSITE" id="PS00710">
    <property type="entry name" value="PGM_PMM"/>
    <property type="match status" value="1"/>
</dbReference>
<dbReference type="SUPFAM" id="SSF53738">
    <property type="entry name" value="Phosphoglucomutase, first 3 domains"/>
    <property type="match status" value="3"/>
</dbReference>
<dbReference type="InterPro" id="IPR036900">
    <property type="entry name" value="A-D-PHexomutase_C_sf"/>
</dbReference>
<dbReference type="InterPro" id="IPR005845">
    <property type="entry name" value="A-D-PHexomutase_a/b/a-II"/>
</dbReference>
<evidence type="ECO:0000256" key="6">
    <source>
        <dbReference type="ARBA" id="ARBA00023235"/>
    </source>
</evidence>
<dbReference type="Gene3D" id="3.30.310.50">
    <property type="entry name" value="Alpha-D-phosphohexomutase, C-terminal domain"/>
    <property type="match status" value="1"/>
</dbReference>
<dbReference type="InterPro" id="IPR016055">
    <property type="entry name" value="A-D-PHexomutase_a/b/a-I/II/III"/>
</dbReference>
<dbReference type="RefSeq" id="WP_036709562.1">
    <property type="nucleotide sequence ID" value="NZ_JRKQ01000042.1"/>
</dbReference>
<reference evidence="12 13" key="1">
    <citation type="submission" date="2014-09" db="EMBL/GenBank/DDBJ databases">
        <authorList>
            <person name="McGinnis J.M."/>
            <person name="Wolfgang W.J."/>
        </authorList>
    </citation>
    <scope>NUCLEOTIDE SEQUENCE [LARGE SCALE GENOMIC DNA]</scope>
    <source>
        <strain evidence="12 13">5503</strain>
    </source>
</reference>
<keyword evidence="5 7" id="KW-0460">Magnesium</keyword>
<dbReference type="SUPFAM" id="SSF55957">
    <property type="entry name" value="Phosphoglucomutase, C-terminal domain"/>
    <property type="match status" value="1"/>
</dbReference>
<evidence type="ECO:0000256" key="3">
    <source>
        <dbReference type="ARBA" id="ARBA00022553"/>
    </source>
</evidence>
<dbReference type="CDD" id="cd03089">
    <property type="entry name" value="PMM_PGM"/>
    <property type="match status" value="1"/>
</dbReference>
<evidence type="ECO:0000259" key="11">
    <source>
        <dbReference type="Pfam" id="PF02880"/>
    </source>
</evidence>
<evidence type="ECO:0000256" key="4">
    <source>
        <dbReference type="ARBA" id="ARBA00022723"/>
    </source>
</evidence>
<organism evidence="12 13">
    <name type="scientific">Paracoccus sanguinis</name>
    <dbReference type="NCBI Taxonomy" id="1545044"/>
    <lineage>
        <taxon>Bacteria</taxon>
        <taxon>Pseudomonadati</taxon>
        <taxon>Pseudomonadota</taxon>
        <taxon>Alphaproteobacteria</taxon>
        <taxon>Rhodobacterales</taxon>
        <taxon>Paracoccaceae</taxon>
        <taxon>Paracoccus</taxon>
    </lineage>
</organism>